<keyword evidence="3" id="KW-1185">Reference proteome</keyword>
<feature type="compositionally biased region" description="Basic and acidic residues" evidence="1">
    <location>
        <begin position="88"/>
        <end position="97"/>
    </location>
</feature>
<evidence type="ECO:0000313" key="2">
    <source>
        <dbReference type="EMBL" id="ELY81034.1"/>
    </source>
</evidence>
<organism evidence="2 3">
    <name type="scientific">Natrinema gari JCM 14663</name>
    <dbReference type="NCBI Taxonomy" id="1230459"/>
    <lineage>
        <taxon>Archaea</taxon>
        <taxon>Methanobacteriati</taxon>
        <taxon>Methanobacteriota</taxon>
        <taxon>Stenosarchaea group</taxon>
        <taxon>Halobacteria</taxon>
        <taxon>Halobacteriales</taxon>
        <taxon>Natrialbaceae</taxon>
        <taxon>Natrinema</taxon>
    </lineage>
</organism>
<evidence type="ECO:0000313" key="3">
    <source>
        <dbReference type="Proteomes" id="UP000011592"/>
    </source>
</evidence>
<protein>
    <submittedName>
        <fullName evidence="2">Uncharacterized protein</fullName>
    </submittedName>
</protein>
<name>L9Z3V2_9EURY</name>
<reference evidence="2 3" key="1">
    <citation type="journal article" date="2014" name="PLoS Genet.">
        <title>Phylogenetically driven sequencing of extremely halophilic archaea reveals strategies for static and dynamic osmo-response.</title>
        <authorList>
            <person name="Becker E.A."/>
            <person name="Seitzer P.M."/>
            <person name="Tritt A."/>
            <person name="Larsen D."/>
            <person name="Krusor M."/>
            <person name="Yao A.I."/>
            <person name="Wu D."/>
            <person name="Madern D."/>
            <person name="Eisen J.A."/>
            <person name="Darling A.E."/>
            <person name="Facciotti M.T."/>
        </authorList>
    </citation>
    <scope>NUCLEOTIDE SEQUENCE [LARGE SCALE GENOMIC DNA]</scope>
    <source>
        <strain evidence="2 3">JCM 14663</strain>
    </source>
</reference>
<dbReference type="EMBL" id="AOIJ01000044">
    <property type="protein sequence ID" value="ELY81034.1"/>
    <property type="molecule type" value="Genomic_DNA"/>
</dbReference>
<dbReference type="AlphaFoldDB" id="L9Z3V2"/>
<evidence type="ECO:0000256" key="1">
    <source>
        <dbReference type="SAM" id="MobiDB-lite"/>
    </source>
</evidence>
<dbReference type="Proteomes" id="UP000011592">
    <property type="component" value="Unassembled WGS sequence"/>
</dbReference>
<gene>
    <name evidence="2" type="ORF">C486_08048</name>
</gene>
<sequence length="97" mass="11085">MLTGKRQKNSCCLACRSISELVCIPRIWLRTMAIGWKDYLRIDGWPLEQATDADLEELEAFLDTELPEDLTELVKTHQGQMPTNLRVELPEGGRARV</sequence>
<proteinExistence type="predicted"/>
<accession>L9Z3V2</accession>
<comment type="caution">
    <text evidence="2">The sequence shown here is derived from an EMBL/GenBank/DDBJ whole genome shotgun (WGS) entry which is preliminary data.</text>
</comment>
<feature type="region of interest" description="Disordered" evidence="1">
    <location>
        <begin position="77"/>
        <end position="97"/>
    </location>
</feature>